<feature type="compositionally biased region" description="Basic and acidic residues" evidence="1">
    <location>
        <begin position="1103"/>
        <end position="1122"/>
    </location>
</feature>
<feature type="compositionally biased region" description="Polar residues" evidence="1">
    <location>
        <begin position="691"/>
        <end position="703"/>
    </location>
</feature>
<feature type="compositionally biased region" description="Low complexity" evidence="1">
    <location>
        <begin position="253"/>
        <end position="262"/>
    </location>
</feature>
<feature type="compositionally biased region" description="Pro residues" evidence="1">
    <location>
        <begin position="337"/>
        <end position="352"/>
    </location>
</feature>
<feature type="region of interest" description="Disordered" evidence="1">
    <location>
        <begin position="74"/>
        <end position="96"/>
    </location>
</feature>
<feature type="compositionally biased region" description="Basic and acidic residues" evidence="1">
    <location>
        <begin position="136"/>
        <end position="148"/>
    </location>
</feature>
<name>A0A0B7F6A2_THACB</name>
<feature type="compositionally biased region" description="Low complexity" evidence="1">
    <location>
        <begin position="432"/>
        <end position="450"/>
    </location>
</feature>
<feature type="compositionally biased region" description="Low complexity" evidence="1">
    <location>
        <begin position="309"/>
        <end position="332"/>
    </location>
</feature>
<dbReference type="EMBL" id="LN679112">
    <property type="protein sequence ID" value="CEL53571.1"/>
    <property type="molecule type" value="Genomic_DNA"/>
</dbReference>
<feature type="compositionally biased region" description="Polar residues" evidence="1">
    <location>
        <begin position="121"/>
        <end position="135"/>
    </location>
</feature>
<accession>A0A0B7F6A2</accession>
<feature type="compositionally biased region" description="Low complexity" evidence="1">
    <location>
        <begin position="632"/>
        <end position="648"/>
    </location>
</feature>
<feature type="compositionally biased region" description="Polar residues" evidence="1">
    <location>
        <begin position="987"/>
        <end position="1012"/>
    </location>
</feature>
<feature type="region of interest" description="Disordered" evidence="1">
    <location>
        <begin position="1"/>
        <end position="60"/>
    </location>
</feature>
<dbReference type="Proteomes" id="UP000059188">
    <property type="component" value="Unassembled WGS sequence"/>
</dbReference>
<reference evidence="2 3" key="1">
    <citation type="submission" date="2014-11" db="EMBL/GenBank/DDBJ databases">
        <authorList>
            <person name="Wibberg Daniel"/>
        </authorList>
    </citation>
    <scope>NUCLEOTIDE SEQUENCE [LARGE SCALE GENOMIC DNA]</scope>
    <source>
        <strain evidence="2">Rhizoctonia solani AG1-IB 7/3/14</strain>
    </source>
</reference>
<dbReference type="STRING" id="1108050.A0A0B7F6A2"/>
<gene>
    <name evidence="2" type="primary">MUC2</name>
    <name evidence="2" type="ORF">RSOLAG1IB_06426</name>
</gene>
<feature type="compositionally biased region" description="Low complexity" evidence="1">
    <location>
        <begin position="597"/>
        <end position="606"/>
    </location>
</feature>
<feature type="compositionally biased region" description="Polar residues" evidence="1">
    <location>
        <begin position="451"/>
        <end position="479"/>
    </location>
</feature>
<feature type="compositionally biased region" description="Low complexity" evidence="1">
    <location>
        <begin position="928"/>
        <end position="952"/>
    </location>
</feature>
<organism evidence="2 3">
    <name type="scientific">Thanatephorus cucumeris (strain AG1-IB / isolate 7/3/14)</name>
    <name type="common">Lettuce bottom rot fungus</name>
    <name type="synonym">Rhizoctonia solani</name>
    <dbReference type="NCBI Taxonomy" id="1108050"/>
    <lineage>
        <taxon>Eukaryota</taxon>
        <taxon>Fungi</taxon>
        <taxon>Dikarya</taxon>
        <taxon>Basidiomycota</taxon>
        <taxon>Agaricomycotina</taxon>
        <taxon>Agaricomycetes</taxon>
        <taxon>Cantharellales</taxon>
        <taxon>Ceratobasidiaceae</taxon>
        <taxon>Rhizoctonia</taxon>
        <taxon>Rhizoctonia solani AG-1</taxon>
    </lineage>
</organism>
<sequence>MRLFGKKKSNTAIREEPPAISRPRAQGHLPPTSAPKPSNSSRRSYGSTHTSEQTTPLYARFARADSFENLSLRAKTGADSRAPSMAPTNQELEDDASRLGYDRPWARELIASLDSPEPVQPANTGSSVRMVSNPSVRDRKTSVDKRLSLEAVAAADPFMASKMQSVMRRAPSNVKAPDMTPQRSVTAPPSTNKPSHPPPRIPTAPPTRSISTKSGPKSPPSSRPSFDDDDTSVFSHSNAGHAQPRSTYPSIPAGAAAAAAAAAKRERGPPPVAGTPSAYAWRSGQSDDGHGGSSSFYTGGSQVNPYTWSQPGSSLPQPSSLPAQPLSIPSQSFLPPGAAPPNPSGQPNPNHAPPSSMSMGNVLKKRTPSNPPVNRTPAPAGHHGARRMSVDGKDARPLSGGPGTWGGSAIAVPHTAERERERERGRATQGAPGSSVGGPSSSTVGPSSTVQGPNSTVPGSNSTIPGSRSTVAPPSSTAGPDSIYAPSQVYGDLSRTPTVKSVQPGEIFRHPGSTPMPLSSTHSAPYQAVSPPPVPAKSPVQGVSSSHAQAPVQGASLYPAQGMSSPPPQATSSAQAVSSATSPPRLVTSPRQVGSISSQSTTQTSTLPPPPLPAKKSTGNAPQTATPSLPQAVAPSSLHAAPLSSQTAPPSPSPTTPYKHSPSSHGPSYSAYGPTPGSAYGNVGANGGYDPSTSAIRRVSQSPEVRGADSRAQSLDVRASQVSDVRKSQVSDVRKSQVSDVRTVQGDRRASQLPDPRPSYSSEARASQYAEGRASPTKPAITNRLTASPVGGSESAWSRSGVAEPGSGRATPVSPNGVGLAVPRTDARSSVYSGASSVSVVPPSTPLPPASPSKSVPPNRELPQPPASRPGPSPHPPSSLREAVPPRAPSSMSVSSYGTALPLESDPGFDSAPTTTKLAIGSLAPINTSDPRSGSPTPTTSSAAPTSAMVTARMTPTTTAALSPMTIPSLPPSTPQKGLVPPRAVSPTPSNRRAVSPTPTNRRAVSPTPTTRSESDESMHAKKRNLLVKTRKIDGASSFRGSDERASSERPVSVAQPESPGPGLGLSGGNDPFARAPPTIVKTTKRTDQPSKRAMPLSPPLSSDDHDTRAPNGLDAHRDDRPPMTPALTDEAPAVDEMEQAEPDTTTPPGSPPPPKIYPLETHLNMPSLISALLPHISFRDWNALNALNAGLRRQLEDTRALREEVLEYWLRAVGYARWKAHKREPIALTLRDLNAYMRGVSIAVYRYSAIAESFLAVRTQQEQTKERVPGAASKGNLVRALASSCRAYTKVVLRLREQAECMHPDGDFRSPLFKPAGAPLLRVFVPSKEGAWLSDASVLDCEKELKRAGALGVLRIGDVIWDAAVGDEGNAGRMVWDGNYLVDLDYTYSTTGELPQYIHSLAFSPSYWHKIIRTSNSPLCHIDLTPYAAEIARNIQLVQDRVQTETPQGGRHTVVRWVHRSKFHTRAGLPIPSASPPAVVDRMWDGYIVVEVEGTNEGLADLQARVGNSVRLFPAKTAGMEFGPPTGKSAFRLLRSASRPGEIWIRAVREKERLM</sequence>
<feature type="compositionally biased region" description="Pro residues" evidence="1">
    <location>
        <begin position="195"/>
        <end position="205"/>
    </location>
</feature>
<feature type="compositionally biased region" description="Acidic residues" evidence="1">
    <location>
        <begin position="1133"/>
        <end position="1142"/>
    </location>
</feature>
<evidence type="ECO:0000256" key="1">
    <source>
        <dbReference type="SAM" id="MobiDB-lite"/>
    </source>
</evidence>
<feature type="compositionally biased region" description="Polar residues" evidence="1">
    <location>
        <begin position="233"/>
        <end position="249"/>
    </location>
</feature>
<feature type="compositionally biased region" description="Polar residues" evidence="1">
    <location>
        <begin position="619"/>
        <end position="629"/>
    </location>
</feature>
<feature type="compositionally biased region" description="Basic residues" evidence="1">
    <location>
        <begin position="1021"/>
        <end position="1030"/>
    </location>
</feature>
<feature type="region of interest" description="Disordered" evidence="1">
    <location>
        <begin position="112"/>
        <end position="1157"/>
    </location>
</feature>
<dbReference type="OrthoDB" id="3365519at2759"/>
<protein>
    <submittedName>
        <fullName evidence="2">Mucin 2, oligomeric mucus/gel-forming</fullName>
    </submittedName>
</protein>
<evidence type="ECO:0000313" key="3">
    <source>
        <dbReference type="Proteomes" id="UP000059188"/>
    </source>
</evidence>
<feature type="compositionally biased region" description="Polar residues" evidence="1">
    <location>
        <begin position="35"/>
        <end position="56"/>
    </location>
</feature>
<feature type="compositionally biased region" description="Low complexity" evidence="1">
    <location>
        <begin position="206"/>
        <end position="216"/>
    </location>
</feature>
<proteinExistence type="predicted"/>
<feature type="compositionally biased region" description="Low complexity" evidence="1">
    <location>
        <begin position="829"/>
        <end position="842"/>
    </location>
</feature>
<keyword evidence="3" id="KW-1185">Reference proteome</keyword>
<feature type="compositionally biased region" description="Low complexity" evidence="1">
    <location>
        <begin position="570"/>
        <end position="584"/>
    </location>
</feature>
<feature type="compositionally biased region" description="Basic and acidic residues" evidence="1">
    <location>
        <begin position="724"/>
        <end position="737"/>
    </location>
</feature>
<evidence type="ECO:0000313" key="2">
    <source>
        <dbReference type="EMBL" id="CEL53571.1"/>
    </source>
</evidence>
<feature type="compositionally biased region" description="Pro residues" evidence="1">
    <location>
        <begin position="863"/>
        <end position="877"/>
    </location>
</feature>
<feature type="compositionally biased region" description="Basic and acidic residues" evidence="1">
    <location>
        <begin position="415"/>
        <end position="426"/>
    </location>
</feature>
<feature type="compositionally biased region" description="Polar residues" evidence="1">
    <location>
        <begin position="296"/>
        <end position="308"/>
    </location>
</feature>